<dbReference type="Proteomes" id="UP000001400">
    <property type="component" value="Chromosome"/>
</dbReference>
<organism evidence="1 2">
    <name type="scientific">Aciduliprofundum boonei (strain DSM 19572 / T469)</name>
    <dbReference type="NCBI Taxonomy" id="439481"/>
    <lineage>
        <taxon>Archaea</taxon>
        <taxon>Methanobacteriati</taxon>
        <taxon>Thermoplasmatota</taxon>
        <taxon>DHVE2 group</taxon>
        <taxon>Candidatus Aciduliprofundum</taxon>
    </lineage>
</organism>
<dbReference type="AlphaFoldDB" id="D3TAX9"/>
<proteinExistence type="predicted"/>
<accession>D3TAX9</accession>
<dbReference type="RefSeq" id="WP_012997427.1">
    <property type="nucleotide sequence ID" value="NC_013926.1"/>
</dbReference>
<name>D3TAX9_ACIB4</name>
<keyword evidence="2" id="KW-1185">Reference proteome</keyword>
<gene>
    <name evidence="1" type="ordered locus">Aboo_1451</name>
</gene>
<reference evidence="1" key="1">
    <citation type="submission" date="2010-02" db="EMBL/GenBank/DDBJ databases">
        <title>Complete sequence of Aciduliprofundum boonei T469.</title>
        <authorList>
            <consortium name="US DOE Joint Genome Institute"/>
            <person name="Lucas S."/>
            <person name="Copeland A."/>
            <person name="Lapidus A."/>
            <person name="Cheng J.-F."/>
            <person name="Bruce D."/>
            <person name="Goodwin L."/>
            <person name="Pitluck S."/>
            <person name="Saunders E."/>
            <person name="Detter J.C."/>
            <person name="Han C."/>
            <person name="Tapia R."/>
            <person name="Land M."/>
            <person name="Hauser L."/>
            <person name="Kyrpides N."/>
            <person name="Mikhailova N."/>
            <person name="Flores G."/>
            <person name="Reysenbach A.-L."/>
            <person name="Woyke T."/>
        </authorList>
    </citation>
    <scope>NUCLEOTIDE SEQUENCE</scope>
    <source>
        <strain evidence="1">T469</strain>
    </source>
</reference>
<evidence type="ECO:0000313" key="1">
    <source>
        <dbReference type="EMBL" id="ADD09258.1"/>
    </source>
</evidence>
<dbReference type="HOGENOM" id="CLU_1840448_0_0_2"/>
<dbReference type="GeneID" id="8828416"/>
<dbReference type="OrthoDB" id="105865at2157"/>
<dbReference type="KEGG" id="abi:Aboo_1451"/>
<dbReference type="EMBL" id="CP001941">
    <property type="protein sequence ID" value="ADD09258.1"/>
    <property type="molecule type" value="Genomic_DNA"/>
</dbReference>
<evidence type="ECO:0000313" key="2">
    <source>
        <dbReference type="Proteomes" id="UP000001400"/>
    </source>
</evidence>
<sequence>MKYVTFVSKDIWPAINSFWAYIKLKRNYPKNIVILCSYLKAGELLDKKIRIIYEILNKEVSIKTLKIDENVEGVKNVIRDMVENGDVIDITGARKSMILALMHLSNVKIVYLHLRDMRFSERAFLMRPLALQDLMEVQI</sequence>
<protein>
    <submittedName>
        <fullName evidence="1">Uncharacterized protein</fullName>
    </submittedName>
</protein>